<protein>
    <submittedName>
        <fullName evidence="2">Uncharacterized protein</fullName>
    </submittedName>
</protein>
<evidence type="ECO:0000313" key="2">
    <source>
        <dbReference type="EMBL" id="GAA0166558.1"/>
    </source>
</evidence>
<dbReference type="AlphaFoldDB" id="A0AAV3QU26"/>
<organism evidence="2 3">
    <name type="scientific">Lithospermum erythrorhizon</name>
    <name type="common">Purple gromwell</name>
    <name type="synonym">Lithospermum officinale var. erythrorhizon</name>
    <dbReference type="NCBI Taxonomy" id="34254"/>
    <lineage>
        <taxon>Eukaryota</taxon>
        <taxon>Viridiplantae</taxon>
        <taxon>Streptophyta</taxon>
        <taxon>Embryophyta</taxon>
        <taxon>Tracheophyta</taxon>
        <taxon>Spermatophyta</taxon>
        <taxon>Magnoliopsida</taxon>
        <taxon>eudicotyledons</taxon>
        <taxon>Gunneridae</taxon>
        <taxon>Pentapetalae</taxon>
        <taxon>asterids</taxon>
        <taxon>lamiids</taxon>
        <taxon>Boraginales</taxon>
        <taxon>Boraginaceae</taxon>
        <taxon>Boraginoideae</taxon>
        <taxon>Lithospermeae</taxon>
        <taxon>Lithospermum</taxon>
    </lineage>
</organism>
<reference evidence="2 3" key="1">
    <citation type="submission" date="2024-01" db="EMBL/GenBank/DDBJ databases">
        <title>The complete chloroplast genome sequence of Lithospermum erythrorhizon: insights into the phylogenetic relationship among Boraginaceae species and the maternal lineages of purple gromwells.</title>
        <authorList>
            <person name="Okada T."/>
            <person name="Watanabe K."/>
        </authorList>
    </citation>
    <scope>NUCLEOTIDE SEQUENCE [LARGE SCALE GENOMIC DNA]</scope>
</reference>
<dbReference type="InterPro" id="IPR012881">
    <property type="entry name" value="DUF1685"/>
</dbReference>
<name>A0AAV3QU26_LITER</name>
<gene>
    <name evidence="2" type="ORF">LIER_21686</name>
</gene>
<dbReference type="Pfam" id="PF07939">
    <property type="entry name" value="DUF1685"/>
    <property type="match status" value="1"/>
</dbReference>
<feature type="region of interest" description="Disordered" evidence="1">
    <location>
        <begin position="1"/>
        <end position="25"/>
    </location>
</feature>
<accession>A0AAV3QU26</accession>
<evidence type="ECO:0000313" key="3">
    <source>
        <dbReference type="Proteomes" id="UP001454036"/>
    </source>
</evidence>
<dbReference type="EMBL" id="BAABME010005768">
    <property type="protein sequence ID" value="GAA0166558.1"/>
    <property type="molecule type" value="Genomic_DNA"/>
</dbReference>
<dbReference type="Proteomes" id="UP001454036">
    <property type="component" value="Unassembled WGS sequence"/>
</dbReference>
<sequence>MSPLKNDILKQDQQTQHHRKSHIPLPLHKAKSWSPDIHREKAWLMRKETHLKRNHCKSKNLIDSDLDELKACFELGFAFDSSSKLDQKLTQTFPALEFYCDVLNNNKFPKSISRSTSLPAFINNDLSPSSPNSIIEPGDDPEMVKMRLRHWTQVVACSLRISSPK</sequence>
<proteinExistence type="predicted"/>
<keyword evidence="3" id="KW-1185">Reference proteome</keyword>
<evidence type="ECO:0000256" key="1">
    <source>
        <dbReference type="SAM" id="MobiDB-lite"/>
    </source>
</evidence>
<comment type="caution">
    <text evidence="2">The sequence shown here is derived from an EMBL/GenBank/DDBJ whole genome shotgun (WGS) entry which is preliminary data.</text>
</comment>
<dbReference type="PANTHER" id="PTHR31865">
    <property type="entry name" value="OSJNBA0071G03.3 PROTEIN"/>
    <property type="match status" value="1"/>
</dbReference>
<dbReference type="PANTHER" id="PTHR31865:SF1">
    <property type="entry name" value="INSERTASE, PUTATIVE (DUF1685)-RELATED"/>
    <property type="match status" value="1"/>
</dbReference>